<keyword evidence="2" id="KW-1185">Reference proteome</keyword>
<organism evidence="1 2">
    <name type="scientific">Rhodococcus olei</name>
    <dbReference type="NCBI Taxonomy" id="2161675"/>
    <lineage>
        <taxon>Bacteria</taxon>
        <taxon>Bacillati</taxon>
        <taxon>Actinomycetota</taxon>
        <taxon>Actinomycetes</taxon>
        <taxon>Mycobacteriales</taxon>
        <taxon>Nocardiaceae</taxon>
        <taxon>Rhodococcus</taxon>
    </lineage>
</organism>
<protein>
    <submittedName>
        <fullName evidence="1">Uncharacterized protein</fullName>
    </submittedName>
</protein>
<dbReference type="Proteomes" id="UP001501183">
    <property type="component" value="Unassembled WGS sequence"/>
</dbReference>
<sequence length="278" mass="29823">MSILLPAWTGDILRRRPCPFLVVRDTGSMLELVDARTRATVRVPALPGGITRVAVHPPSGQLQGLRVLLVADLIGRVLEDLHAAQVLTAWVGTEVPDPAVVADLMIRRPADIVDSPAAVEDALVGPVALTVGGAADPAPTDRDGHRLHVTVGDVRDDRTPRKVADPATLRLMLLATRHERAVTLTDEGVEAADRMLRRWRGAVAAWSRCASAPLARSYTDAVHRALDTGLDFARAIALLRSLESDPRVPDGAKFETVVHLDRTLGLDLVRGLSAVPPS</sequence>
<name>A0ABP8NU39_9NOCA</name>
<accession>A0ABP8NU39</accession>
<dbReference type="EMBL" id="BAABFB010000006">
    <property type="protein sequence ID" value="GAA4470875.1"/>
    <property type="molecule type" value="Genomic_DNA"/>
</dbReference>
<gene>
    <name evidence="1" type="ORF">GCM10023094_00530</name>
</gene>
<reference evidence="2" key="1">
    <citation type="journal article" date="2019" name="Int. J. Syst. Evol. Microbiol.">
        <title>The Global Catalogue of Microorganisms (GCM) 10K type strain sequencing project: providing services to taxonomists for standard genome sequencing and annotation.</title>
        <authorList>
            <consortium name="The Broad Institute Genomics Platform"/>
            <consortium name="The Broad Institute Genome Sequencing Center for Infectious Disease"/>
            <person name="Wu L."/>
            <person name="Ma J."/>
        </authorList>
    </citation>
    <scope>NUCLEOTIDE SEQUENCE [LARGE SCALE GENOMIC DNA]</scope>
    <source>
        <strain evidence="2">JCM 32206</strain>
    </source>
</reference>
<evidence type="ECO:0000313" key="1">
    <source>
        <dbReference type="EMBL" id="GAA4470875.1"/>
    </source>
</evidence>
<proteinExistence type="predicted"/>
<comment type="caution">
    <text evidence="1">The sequence shown here is derived from an EMBL/GenBank/DDBJ whole genome shotgun (WGS) entry which is preliminary data.</text>
</comment>
<evidence type="ECO:0000313" key="2">
    <source>
        <dbReference type="Proteomes" id="UP001501183"/>
    </source>
</evidence>